<evidence type="ECO:0008006" key="2">
    <source>
        <dbReference type="Google" id="ProtNLM"/>
    </source>
</evidence>
<dbReference type="PANTHER" id="PTHR46148:SF59">
    <property type="entry name" value="NUCLEOTIDYLTRANSFERASE, RIBONUCLEASE H"/>
    <property type="match status" value="1"/>
</dbReference>
<name>A0A699UV98_TANCI</name>
<organism evidence="1">
    <name type="scientific">Tanacetum cinerariifolium</name>
    <name type="common">Dalmatian daisy</name>
    <name type="synonym">Chrysanthemum cinerariifolium</name>
    <dbReference type="NCBI Taxonomy" id="118510"/>
    <lineage>
        <taxon>Eukaryota</taxon>
        <taxon>Viridiplantae</taxon>
        <taxon>Streptophyta</taxon>
        <taxon>Embryophyta</taxon>
        <taxon>Tracheophyta</taxon>
        <taxon>Spermatophyta</taxon>
        <taxon>Magnoliopsida</taxon>
        <taxon>eudicotyledons</taxon>
        <taxon>Gunneridae</taxon>
        <taxon>Pentapetalae</taxon>
        <taxon>asterids</taxon>
        <taxon>campanulids</taxon>
        <taxon>Asterales</taxon>
        <taxon>Asteraceae</taxon>
        <taxon>Asteroideae</taxon>
        <taxon>Anthemideae</taxon>
        <taxon>Anthemidinae</taxon>
        <taxon>Tanacetum</taxon>
    </lineage>
</organism>
<reference evidence="1" key="1">
    <citation type="journal article" date="2019" name="Sci. Rep.">
        <title>Draft genome of Tanacetum cinerariifolium, the natural source of mosquito coil.</title>
        <authorList>
            <person name="Yamashiro T."/>
            <person name="Shiraishi A."/>
            <person name="Satake H."/>
            <person name="Nakayama K."/>
        </authorList>
    </citation>
    <scope>NUCLEOTIDE SEQUENCE</scope>
</reference>
<sequence length="106" mass="12737">MIAYRLELPEQLSRVQNTFYVSSLKKCFIDEPLAILLDEIQIDDKLNFIKEPIEIMDQEVKRLKQSHIPIVKVRWKSRRGPEFTWETKRGKKTLIFSLTHRLRLKL</sequence>
<dbReference type="AlphaFoldDB" id="A0A699UV98"/>
<dbReference type="EMBL" id="BKCJ011365129">
    <property type="protein sequence ID" value="GFD26013.1"/>
    <property type="molecule type" value="Genomic_DNA"/>
</dbReference>
<gene>
    <name evidence="1" type="ORF">Tci_897982</name>
</gene>
<comment type="caution">
    <text evidence="1">The sequence shown here is derived from an EMBL/GenBank/DDBJ whole genome shotgun (WGS) entry which is preliminary data.</text>
</comment>
<dbReference type="PANTHER" id="PTHR46148">
    <property type="entry name" value="CHROMO DOMAIN-CONTAINING PROTEIN"/>
    <property type="match status" value="1"/>
</dbReference>
<evidence type="ECO:0000313" key="1">
    <source>
        <dbReference type="EMBL" id="GFD26013.1"/>
    </source>
</evidence>
<protein>
    <recommendedName>
        <fullName evidence="2">Reverse transcriptase domain-containing protein</fullName>
    </recommendedName>
</protein>
<accession>A0A699UV98</accession>
<proteinExistence type="predicted"/>